<accession>A0A8J6P290</accession>
<organism evidence="2 3">
    <name type="scientific">Candidatus Desulfatibia vada</name>
    <dbReference type="NCBI Taxonomy" id="2841696"/>
    <lineage>
        <taxon>Bacteria</taxon>
        <taxon>Pseudomonadati</taxon>
        <taxon>Thermodesulfobacteriota</taxon>
        <taxon>Desulfobacteria</taxon>
        <taxon>Desulfobacterales</taxon>
        <taxon>Desulfobacterales incertae sedis</taxon>
        <taxon>Candidatus Desulfatibia</taxon>
    </lineage>
</organism>
<dbReference type="CDD" id="cd13670">
    <property type="entry name" value="PBP2_TRAP_Tp0957_like"/>
    <property type="match status" value="1"/>
</dbReference>
<dbReference type="InterPro" id="IPR018389">
    <property type="entry name" value="DctP_fam"/>
</dbReference>
<dbReference type="GO" id="GO:0055085">
    <property type="term" value="P:transmembrane transport"/>
    <property type="evidence" value="ECO:0007669"/>
    <property type="project" value="InterPro"/>
</dbReference>
<name>A0A8J6P290_9BACT</name>
<dbReference type="AlphaFoldDB" id="A0A8J6P290"/>
<dbReference type="EMBL" id="JACNIG010000448">
    <property type="protein sequence ID" value="MBC8434499.1"/>
    <property type="molecule type" value="Genomic_DNA"/>
</dbReference>
<proteinExistence type="predicted"/>
<dbReference type="NCBIfam" id="NF037995">
    <property type="entry name" value="TRAP_S1"/>
    <property type="match status" value="1"/>
</dbReference>
<evidence type="ECO:0000256" key="1">
    <source>
        <dbReference type="ARBA" id="ARBA00022729"/>
    </source>
</evidence>
<dbReference type="Gene3D" id="3.40.190.170">
    <property type="entry name" value="Bacterial extracellular solute-binding protein, family 7"/>
    <property type="match status" value="1"/>
</dbReference>
<dbReference type="PANTHER" id="PTHR33376:SF4">
    <property type="entry name" value="SIALIC ACID-BINDING PERIPLASMIC PROTEIN SIAP"/>
    <property type="match status" value="1"/>
</dbReference>
<gene>
    <name evidence="2" type="primary">dctP</name>
    <name evidence="2" type="ORF">H8D96_21530</name>
</gene>
<protein>
    <submittedName>
        <fullName evidence="2">TRAP transporter substrate-binding protein DctP</fullName>
    </submittedName>
</protein>
<dbReference type="Proteomes" id="UP000605201">
    <property type="component" value="Unassembled WGS sequence"/>
</dbReference>
<dbReference type="InterPro" id="IPR038404">
    <property type="entry name" value="TRAP_DctP_sf"/>
</dbReference>
<dbReference type="PANTHER" id="PTHR33376">
    <property type="match status" value="1"/>
</dbReference>
<dbReference type="Pfam" id="PF03480">
    <property type="entry name" value="DctP"/>
    <property type="match status" value="1"/>
</dbReference>
<sequence length="334" mass="37928">MRISAILRWTVVLLMVMLPGQALGLRLKIATLSPEGSVWMQKMREGSQELARRTNNRIRIKFYPGGVMGDDNSVLRKIRVGQLHGGAVVGGSLTQYFEDNQIYGLPMKFKSFEEIDYVRRQLDRRIIDGLEKGGFVTFGIAEGGFAYVMSTDPIRSVEEMRKQKVWVPDNDKTILEAVQAFGIKPIPLSIADVRAGLQTGLINTVTIPPIGAIALQWHTQIKYLMDEPFLYIYGVLAVAREVFEKLPSDDQRVFREIMGRVFQELDRLNRQDNVKAKEALRKQGIEFVKPDADDLKQWYDNAAAIPERLVQAGKLSREMVNTLESLLADYRSKH</sequence>
<comment type="caution">
    <text evidence="2">The sequence shown here is derived from an EMBL/GenBank/DDBJ whole genome shotgun (WGS) entry which is preliminary data.</text>
</comment>
<keyword evidence="1" id="KW-0732">Signal</keyword>
<evidence type="ECO:0000313" key="3">
    <source>
        <dbReference type="Proteomes" id="UP000605201"/>
    </source>
</evidence>
<reference evidence="2 3" key="1">
    <citation type="submission" date="2020-08" db="EMBL/GenBank/DDBJ databases">
        <title>Bridging the membrane lipid divide: bacteria of the FCB group superphylum have the potential to synthesize archaeal ether lipids.</title>
        <authorList>
            <person name="Villanueva L."/>
            <person name="Von Meijenfeldt F.A.B."/>
            <person name="Westbye A.B."/>
            <person name="Yadav S."/>
            <person name="Hopmans E.C."/>
            <person name="Dutilh B.E."/>
            <person name="Sinninghe Damste J.S."/>
        </authorList>
    </citation>
    <scope>NUCLEOTIDE SEQUENCE [LARGE SCALE GENOMIC DNA]</scope>
    <source>
        <strain evidence="2">NIOZ-UU17</strain>
    </source>
</reference>
<evidence type="ECO:0000313" key="2">
    <source>
        <dbReference type="EMBL" id="MBC8434499.1"/>
    </source>
</evidence>